<name>A0A2H4J6V7_9CAUD</name>
<reference evidence="1" key="1">
    <citation type="submission" date="2017-06" db="EMBL/GenBank/DDBJ databases">
        <title>Novel phages from South African skin metaviromes.</title>
        <authorList>
            <person name="van Zyl L.J."/>
            <person name="Abrahams Y."/>
            <person name="Stander E.A."/>
            <person name="Kirby B.M."/>
            <person name="Clavaud C."/>
            <person name="Farcet C."/>
            <person name="Breton L."/>
            <person name="Trindade M.I."/>
        </authorList>
    </citation>
    <scope>NUCLEOTIDE SEQUENCE</scope>
</reference>
<dbReference type="EMBL" id="MF417871">
    <property type="protein sequence ID" value="ASN68048.1"/>
    <property type="molecule type" value="Genomic_DNA"/>
</dbReference>
<evidence type="ECO:0000313" key="1">
    <source>
        <dbReference type="EMBL" id="ASN68048.1"/>
    </source>
</evidence>
<proteinExistence type="predicted"/>
<organism evidence="1">
    <name type="scientific">uncultured Caudovirales phage</name>
    <dbReference type="NCBI Taxonomy" id="2100421"/>
    <lineage>
        <taxon>Viruses</taxon>
        <taxon>Duplodnaviria</taxon>
        <taxon>Heunggongvirae</taxon>
        <taxon>Uroviricota</taxon>
        <taxon>Caudoviricetes</taxon>
        <taxon>Peduoviridae</taxon>
        <taxon>Maltschvirus</taxon>
        <taxon>Maltschvirus maltsch</taxon>
    </lineage>
</organism>
<accession>A0A2H4J6V7</accession>
<sequence>MINSAIVYSRPGLVKHIRKKVDEVSHIITDTDKLESRIYRQIGDYLSIGKCSFKRVQYLVNREIDLALKQFGTQNIVVFSDMTNRNDFGESLEFEPEDLLAQGSETVIENISLNEKIARLAADDRELFTLNAWANGFSDPQVYTTLARHFGGNKESHRKFVQRFKEKCQKRLKSVS</sequence>
<protein>
    <submittedName>
        <fullName evidence="1">Uncharacterized protein</fullName>
    </submittedName>
</protein>
<gene>
    <name evidence="1" type="ORF">8F11_13</name>
</gene>